<keyword evidence="2" id="KW-1185">Reference proteome</keyword>
<name>A0A7X1TNY4_9MICC</name>
<proteinExistence type="predicted"/>
<dbReference type="EMBL" id="VJXX01000003">
    <property type="protein sequence ID" value="MPY11247.1"/>
    <property type="molecule type" value="Genomic_DNA"/>
</dbReference>
<accession>A0A7X1TNY4</accession>
<sequence length="95" mass="10668">MYFDNALSTAEQEQLTLLEDTRARLLETMFALRRACADVSADPRREEERDGAAWELARAVGDIHRCDEQLHALRDVDRLSRPGEAGRLIGSGLAQ</sequence>
<reference evidence="2" key="1">
    <citation type="submission" date="2019-07" db="EMBL/GenBank/DDBJ databases">
        <title>Arthrobacter KR32 sp. nov., isolated from mountain cheese made of cows milk.</title>
        <authorList>
            <person name="Flegler A."/>
        </authorList>
    </citation>
    <scope>NUCLEOTIDE SEQUENCE [LARGE SCALE GENOMIC DNA]</scope>
    <source>
        <strain evidence="2">KR32</strain>
    </source>
</reference>
<evidence type="ECO:0000313" key="1">
    <source>
        <dbReference type="EMBL" id="MPY11247.1"/>
    </source>
</evidence>
<gene>
    <name evidence="1" type="ORF">FNH21_11050</name>
</gene>
<protein>
    <submittedName>
        <fullName evidence="1">Uncharacterized protein</fullName>
    </submittedName>
</protein>
<dbReference type="OrthoDB" id="9955981at2"/>
<organism evidence="1 2">
    <name type="scientific">Arthrobacter bussei</name>
    <dbReference type="NCBI Taxonomy" id="2594179"/>
    <lineage>
        <taxon>Bacteria</taxon>
        <taxon>Bacillati</taxon>
        <taxon>Actinomycetota</taxon>
        <taxon>Actinomycetes</taxon>
        <taxon>Micrococcales</taxon>
        <taxon>Micrococcaceae</taxon>
        <taxon>Arthrobacter</taxon>
    </lineage>
</organism>
<dbReference type="RefSeq" id="WP_152815450.1">
    <property type="nucleotide sequence ID" value="NZ_VJXX01000003.1"/>
</dbReference>
<dbReference type="Proteomes" id="UP000326464">
    <property type="component" value="Unassembled WGS sequence"/>
</dbReference>
<comment type="caution">
    <text evidence="1">The sequence shown here is derived from an EMBL/GenBank/DDBJ whole genome shotgun (WGS) entry which is preliminary data.</text>
</comment>
<evidence type="ECO:0000313" key="2">
    <source>
        <dbReference type="Proteomes" id="UP000326464"/>
    </source>
</evidence>
<dbReference type="AlphaFoldDB" id="A0A7X1TNY4"/>